<evidence type="ECO:0000256" key="1">
    <source>
        <dbReference type="ARBA" id="ARBA00007274"/>
    </source>
</evidence>
<keyword evidence="2 6" id="KW-0808">Transferase</keyword>
<evidence type="ECO:0000256" key="3">
    <source>
        <dbReference type="ARBA" id="ARBA00022737"/>
    </source>
</evidence>
<keyword evidence="3" id="KW-0677">Repeat</keyword>
<evidence type="ECO:0000256" key="5">
    <source>
        <dbReference type="SAM" id="MobiDB-lite"/>
    </source>
</evidence>
<name>A0A4R5VGT9_9RHOB</name>
<evidence type="ECO:0000256" key="2">
    <source>
        <dbReference type="ARBA" id="ARBA00022679"/>
    </source>
</evidence>
<dbReference type="Pfam" id="PF00132">
    <property type="entry name" value="Hexapep"/>
    <property type="match status" value="1"/>
</dbReference>
<dbReference type="PANTHER" id="PTHR43300:SF11">
    <property type="entry name" value="ACETYLTRANSFERASE RV3034C-RELATED"/>
    <property type="match status" value="1"/>
</dbReference>
<keyword evidence="7" id="KW-1185">Reference proteome</keyword>
<dbReference type="PROSITE" id="PS00101">
    <property type="entry name" value="HEXAPEP_TRANSFERASES"/>
    <property type="match status" value="1"/>
</dbReference>
<dbReference type="InterPro" id="IPR011004">
    <property type="entry name" value="Trimer_LpxA-like_sf"/>
</dbReference>
<keyword evidence="4" id="KW-0012">Acyltransferase</keyword>
<sequence>MPDIPTPDFPTPDTRHPVRLPDGSRHPGTVFLRSAVDHPRWEVGEYSYASAFDPPADWAAHLAPYLFDFSPERLVIGRFCQIADGVRFITASANHRYDGFSSFPFAIFDGPTPGRPSLPQGPGPDTRIGHDVWIGQGARILPGARLGSGVIVGAGAVVTGEVPPYAVVAGNPARVVRMRFDAATVARLLVLAWWDWPIDRIRAAEAAICGADLDALERAAP</sequence>
<gene>
    <name evidence="6" type="ORF">E1832_01310</name>
</gene>
<proteinExistence type="inferred from homology"/>
<evidence type="ECO:0000313" key="7">
    <source>
        <dbReference type="Proteomes" id="UP000295301"/>
    </source>
</evidence>
<comment type="caution">
    <text evidence="6">The sequence shown here is derived from an EMBL/GenBank/DDBJ whole genome shotgun (WGS) entry which is preliminary data.</text>
</comment>
<dbReference type="SUPFAM" id="SSF51161">
    <property type="entry name" value="Trimeric LpxA-like enzymes"/>
    <property type="match status" value="1"/>
</dbReference>
<organism evidence="6 7">
    <name type="scientific">Antarcticimicrobium luteum</name>
    <dbReference type="NCBI Taxonomy" id="2547397"/>
    <lineage>
        <taxon>Bacteria</taxon>
        <taxon>Pseudomonadati</taxon>
        <taxon>Pseudomonadota</taxon>
        <taxon>Alphaproteobacteria</taxon>
        <taxon>Rhodobacterales</taxon>
        <taxon>Paracoccaceae</taxon>
        <taxon>Antarcticimicrobium</taxon>
    </lineage>
</organism>
<dbReference type="Proteomes" id="UP000295301">
    <property type="component" value="Unassembled WGS sequence"/>
</dbReference>
<dbReference type="InterPro" id="IPR050179">
    <property type="entry name" value="Trans_hexapeptide_repeat"/>
</dbReference>
<feature type="compositionally biased region" description="Pro residues" evidence="5">
    <location>
        <begin position="1"/>
        <end position="10"/>
    </location>
</feature>
<dbReference type="InterPro" id="IPR001451">
    <property type="entry name" value="Hexapep"/>
</dbReference>
<dbReference type="CDD" id="cd03349">
    <property type="entry name" value="LbH_XAT"/>
    <property type="match status" value="1"/>
</dbReference>
<evidence type="ECO:0000256" key="4">
    <source>
        <dbReference type="ARBA" id="ARBA00023315"/>
    </source>
</evidence>
<dbReference type="InterPro" id="IPR018357">
    <property type="entry name" value="Hexapep_transf_CS"/>
</dbReference>
<reference evidence="6 7" key="1">
    <citation type="submission" date="2019-03" db="EMBL/GenBank/DDBJ databases">
        <title>Ruegeria lutea sp. nov., a novel strain, isolated from marine sediment, the Masan Bay, South Korea.</title>
        <authorList>
            <person name="Kim J."/>
            <person name="Kim D.-Y."/>
            <person name="Lee S.-S."/>
        </authorList>
    </citation>
    <scope>NUCLEOTIDE SEQUENCE [LARGE SCALE GENOMIC DNA]</scope>
    <source>
        <strain evidence="6 7">318-1</strain>
    </source>
</reference>
<dbReference type="OrthoDB" id="9815592at2"/>
<dbReference type="GO" id="GO:0016746">
    <property type="term" value="F:acyltransferase activity"/>
    <property type="evidence" value="ECO:0007669"/>
    <property type="project" value="UniProtKB-KW"/>
</dbReference>
<comment type="similarity">
    <text evidence="1">Belongs to the transferase hexapeptide repeat family.</text>
</comment>
<dbReference type="Gene3D" id="2.160.10.10">
    <property type="entry name" value="Hexapeptide repeat proteins"/>
    <property type="match status" value="1"/>
</dbReference>
<evidence type="ECO:0000313" key="6">
    <source>
        <dbReference type="EMBL" id="TDK52668.1"/>
    </source>
</evidence>
<protein>
    <submittedName>
        <fullName evidence="6">CatB-related O-acetyltransferase</fullName>
    </submittedName>
</protein>
<feature type="region of interest" description="Disordered" evidence="5">
    <location>
        <begin position="1"/>
        <end position="26"/>
    </location>
</feature>
<dbReference type="RefSeq" id="WP_133357942.1">
    <property type="nucleotide sequence ID" value="NZ_SMUV01000034.1"/>
</dbReference>
<accession>A0A4R5VGT9</accession>
<dbReference type="AlphaFoldDB" id="A0A4R5VGT9"/>
<dbReference type="PANTHER" id="PTHR43300">
    <property type="entry name" value="ACETYLTRANSFERASE"/>
    <property type="match status" value="1"/>
</dbReference>
<dbReference type="EMBL" id="SMUV01000034">
    <property type="protein sequence ID" value="TDK52668.1"/>
    <property type="molecule type" value="Genomic_DNA"/>
</dbReference>